<protein>
    <submittedName>
        <fullName evidence="2">Uncharacterized protein</fullName>
    </submittedName>
</protein>
<reference evidence="2 3" key="1">
    <citation type="submission" date="2024-04" db="EMBL/GenBank/DDBJ databases">
        <title>Phyllosticta paracitricarpa is synonymous to the EU quarantine fungus P. citricarpa based on phylogenomic analyses.</title>
        <authorList>
            <consortium name="Lawrence Berkeley National Laboratory"/>
            <person name="Van Ingen-Buijs V.A."/>
            <person name="Van Westerhoven A.C."/>
            <person name="Haridas S."/>
            <person name="Skiadas P."/>
            <person name="Martin F."/>
            <person name="Groenewald J.Z."/>
            <person name="Crous P.W."/>
            <person name="Seidl M.F."/>
        </authorList>
    </citation>
    <scope>NUCLEOTIDE SEQUENCE [LARGE SCALE GENOMIC DNA]</scope>
    <source>
        <strain evidence="2 3">CBS 123374</strain>
    </source>
</reference>
<proteinExistence type="predicted"/>
<keyword evidence="3" id="KW-1185">Reference proteome</keyword>
<dbReference type="Proteomes" id="UP001492380">
    <property type="component" value="Unassembled WGS sequence"/>
</dbReference>
<accession>A0ABR1YC30</accession>
<feature type="region of interest" description="Disordered" evidence="1">
    <location>
        <begin position="1"/>
        <end position="32"/>
    </location>
</feature>
<feature type="region of interest" description="Disordered" evidence="1">
    <location>
        <begin position="57"/>
        <end position="94"/>
    </location>
</feature>
<evidence type="ECO:0000313" key="3">
    <source>
        <dbReference type="Proteomes" id="UP001492380"/>
    </source>
</evidence>
<name>A0ABR1YC30_9PEZI</name>
<organism evidence="2 3">
    <name type="scientific">Phyllosticta capitalensis</name>
    <dbReference type="NCBI Taxonomy" id="121624"/>
    <lineage>
        <taxon>Eukaryota</taxon>
        <taxon>Fungi</taxon>
        <taxon>Dikarya</taxon>
        <taxon>Ascomycota</taxon>
        <taxon>Pezizomycotina</taxon>
        <taxon>Dothideomycetes</taxon>
        <taxon>Dothideomycetes incertae sedis</taxon>
        <taxon>Botryosphaeriales</taxon>
        <taxon>Phyllostictaceae</taxon>
        <taxon>Phyllosticta</taxon>
    </lineage>
</organism>
<feature type="region of interest" description="Disordered" evidence="1">
    <location>
        <begin position="231"/>
        <end position="250"/>
    </location>
</feature>
<evidence type="ECO:0000313" key="2">
    <source>
        <dbReference type="EMBL" id="KAK8224551.1"/>
    </source>
</evidence>
<dbReference type="EMBL" id="JBBWRZ010000012">
    <property type="protein sequence ID" value="KAK8224551.1"/>
    <property type="molecule type" value="Genomic_DNA"/>
</dbReference>
<sequence>MLPTRQDLNLCRNSTRHARPRPLIRSALQTPRRRTKNYESSCLGFRGWPRSSVNLDPSACSSDERNMQPPTPRPASSHHMSRTPSSPQRDRRRAAHVMAAVYSRACQQAHAVSLLCAPLNEYTADGHTVGPCAYFCVDPIFFVFFFATRQKDWSRNTYICSSSWPCMYMYRPTVPLSHSYHLWSTACCLQQLSPTAPLSLCKPRASTSLAVDRSIVSVSFCFSVLSSSRLVSPRCSPSQSRPRPSHAASSASRGACWLPASQPANQLQSNPSPPSLASIEPRTIFFLSLLPLSPFSQLGRKCLNNHHHQQQQQHRRLS</sequence>
<gene>
    <name evidence="2" type="ORF">HDK90DRAFT_83560</name>
</gene>
<comment type="caution">
    <text evidence="2">The sequence shown here is derived from an EMBL/GenBank/DDBJ whole genome shotgun (WGS) entry which is preliminary data.</text>
</comment>
<evidence type="ECO:0000256" key="1">
    <source>
        <dbReference type="SAM" id="MobiDB-lite"/>
    </source>
</evidence>